<reference evidence="3 4" key="2">
    <citation type="submission" date="2018-05" db="EMBL/GenBank/DDBJ databases">
        <authorList>
            <person name="Lanie J.A."/>
            <person name="Ng W.-L."/>
            <person name="Kazmierczak K.M."/>
            <person name="Andrzejewski T.M."/>
            <person name="Davidsen T.M."/>
            <person name="Wayne K.J."/>
            <person name="Tettelin H."/>
            <person name="Glass J.I."/>
            <person name="Rusch D."/>
            <person name="Podicherti R."/>
            <person name="Tsui H.-C.T."/>
            <person name="Winkler M.E."/>
        </authorList>
    </citation>
    <scope>NUCLEOTIDE SEQUENCE [LARGE SCALE GENOMIC DNA]</scope>
    <source>
        <strain evidence="3 4">C305</strain>
    </source>
</reference>
<dbReference type="SUPFAM" id="SSF47226">
    <property type="entry name" value="Histidine-containing phosphotransfer domain, HPT domain"/>
    <property type="match status" value="1"/>
</dbReference>
<dbReference type="Proteomes" id="UP000245370">
    <property type="component" value="Unassembled WGS sequence"/>
</dbReference>
<accession>A0A2U2XG73</accession>
<dbReference type="InterPro" id="IPR036641">
    <property type="entry name" value="HPT_dom_sf"/>
</dbReference>
<dbReference type="AlphaFoldDB" id="A0A2U2XG73"/>
<reference evidence="3 4" key="1">
    <citation type="submission" date="2018-05" db="EMBL/GenBank/DDBJ databases">
        <title>Brumimicrobium oceani sp. nov., isolated from coastal sediment.</title>
        <authorList>
            <person name="Kou Y."/>
        </authorList>
    </citation>
    <scope>NUCLEOTIDE SEQUENCE [LARGE SCALE GENOMIC DNA]</scope>
    <source>
        <strain evidence="3 4">C305</strain>
    </source>
</reference>
<proteinExistence type="predicted"/>
<dbReference type="OrthoDB" id="7478530at2"/>
<evidence type="ECO:0000313" key="4">
    <source>
        <dbReference type="Proteomes" id="UP000245370"/>
    </source>
</evidence>
<organism evidence="3 4">
    <name type="scientific">Brumimicrobium oceani</name>
    <dbReference type="NCBI Taxonomy" id="2100725"/>
    <lineage>
        <taxon>Bacteria</taxon>
        <taxon>Pseudomonadati</taxon>
        <taxon>Bacteroidota</taxon>
        <taxon>Flavobacteriia</taxon>
        <taxon>Flavobacteriales</taxon>
        <taxon>Crocinitomicaceae</taxon>
        <taxon>Brumimicrobium</taxon>
    </lineage>
</organism>
<feature type="domain" description="HPt" evidence="2">
    <location>
        <begin position="15"/>
        <end position="108"/>
    </location>
</feature>
<dbReference type="GO" id="GO:0000160">
    <property type="term" value="P:phosphorelay signal transduction system"/>
    <property type="evidence" value="ECO:0007669"/>
    <property type="project" value="InterPro"/>
</dbReference>
<gene>
    <name evidence="3" type="ORF">DIT68_00675</name>
</gene>
<keyword evidence="1" id="KW-0597">Phosphoprotein</keyword>
<dbReference type="Pfam" id="PF01627">
    <property type="entry name" value="Hpt"/>
    <property type="match status" value="1"/>
</dbReference>
<comment type="caution">
    <text evidence="3">The sequence shown here is derived from an EMBL/GenBank/DDBJ whole genome shotgun (WGS) entry which is preliminary data.</text>
</comment>
<evidence type="ECO:0000259" key="2">
    <source>
        <dbReference type="PROSITE" id="PS50894"/>
    </source>
</evidence>
<dbReference type="InterPro" id="IPR008207">
    <property type="entry name" value="Sig_transdc_His_kin_Hpt_dom"/>
</dbReference>
<protein>
    <recommendedName>
        <fullName evidence="2">HPt domain-containing protein</fullName>
    </recommendedName>
</protein>
<feature type="modified residue" description="Phosphohistidine" evidence="1">
    <location>
        <position position="54"/>
    </location>
</feature>
<evidence type="ECO:0000256" key="1">
    <source>
        <dbReference type="PROSITE-ProRule" id="PRU00110"/>
    </source>
</evidence>
<keyword evidence="4" id="KW-1185">Reference proteome</keyword>
<evidence type="ECO:0000313" key="3">
    <source>
        <dbReference type="EMBL" id="PWH86809.1"/>
    </source>
</evidence>
<dbReference type="GO" id="GO:0004672">
    <property type="term" value="F:protein kinase activity"/>
    <property type="evidence" value="ECO:0007669"/>
    <property type="project" value="UniProtKB-ARBA"/>
</dbReference>
<dbReference type="PROSITE" id="PS50894">
    <property type="entry name" value="HPT"/>
    <property type="match status" value="1"/>
</dbReference>
<dbReference type="Gene3D" id="1.20.120.160">
    <property type="entry name" value="HPT domain"/>
    <property type="match status" value="1"/>
</dbReference>
<dbReference type="EMBL" id="QFRJ01000001">
    <property type="protein sequence ID" value="PWH86809.1"/>
    <property type="molecule type" value="Genomic_DNA"/>
</dbReference>
<name>A0A2U2XG73_9FLAO</name>
<sequence length="110" mass="12896">MSYSYSLDVLDMMESQTDKIEILNVFTTETQSHINELYEKLKNKDLDQISFLAHKLKTSIKLFQIEELYPSIDVLENESKNRSSSELEEKIDFINKVFQAVEKEIKNEIG</sequence>
<dbReference type="RefSeq" id="WP_109357889.1">
    <property type="nucleotide sequence ID" value="NZ_QFRJ01000001.1"/>
</dbReference>